<accession>A0ACC0VPF4</accession>
<keyword evidence="2" id="KW-1185">Reference proteome</keyword>
<evidence type="ECO:0000313" key="2">
    <source>
        <dbReference type="Proteomes" id="UP001163321"/>
    </source>
</evidence>
<name>A0ACC0VPF4_9STRA</name>
<dbReference type="EMBL" id="CM047587">
    <property type="protein sequence ID" value="KAI9908235.1"/>
    <property type="molecule type" value="Genomic_DNA"/>
</dbReference>
<gene>
    <name evidence="1" type="ORF">PsorP6_003729</name>
</gene>
<comment type="caution">
    <text evidence="1">The sequence shown here is derived from an EMBL/GenBank/DDBJ whole genome shotgun (WGS) entry which is preliminary data.</text>
</comment>
<sequence length="145" mass="16348">MKSDRVAILSYEDDWLQQLPLSVLYDNLFDVPALKSNLATKLDTMIPVSALYGLITDEASGVKENRFAFIRQLLSYFSFDDLSIETDALKHLAIKTSRRISGTLTCLVRTLCERFVEHAEMLGTYLGFVIDEISEIYCSAVVVDP</sequence>
<dbReference type="Proteomes" id="UP001163321">
    <property type="component" value="Chromosome 8"/>
</dbReference>
<evidence type="ECO:0000313" key="1">
    <source>
        <dbReference type="EMBL" id="KAI9908235.1"/>
    </source>
</evidence>
<organism evidence="1 2">
    <name type="scientific">Peronosclerospora sorghi</name>
    <dbReference type="NCBI Taxonomy" id="230839"/>
    <lineage>
        <taxon>Eukaryota</taxon>
        <taxon>Sar</taxon>
        <taxon>Stramenopiles</taxon>
        <taxon>Oomycota</taxon>
        <taxon>Peronosporomycetes</taxon>
        <taxon>Peronosporales</taxon>
        <taxon>Peronosporaceae</taxon>
        <taxon>Peronosclerospora</taxon>
    </lineage>
</organism>
<protein>
    <submittedName>
        <fullName evidence="1">Uncharacterized protein</fullName>
    </submittedName>
</protein>
<reference evidence="1 2" key="1">
    <citation type="journal article" date="2022" name="bioRxiv">
        <title>The genome of the oomycete Peronosclerospora sorghi, a cosmopolitan pathogen of maize and sorghum, is inflated with dispersed pseudogenes.</title>
        <authorList>
            <person name="Fletcher K."/>
            <person name="Martin F."/>
            <person name="Isakeit T."/>
            <person name="Cavanaugh K."/>
            <person name="Magill C."/>
            <person name="Michelmore R."/>
        </authorList>
    </citation>
    <scope>NUCLEOTIDE SEQUENCE [LARGE SCALE GENOMIC DNA]</scope>
    <source>
        <strain evidence="1">P6</strain>
    </source>
</reference>
<proteinExistence type="predicted"/>